<evidence type="ECO:0000256" key="10">
    <source>
        <dbReference type="ARBA" id="ARBA00033270"/>
    </source>
</evidence>
<keyword evidence="17" id="KW-1185">Reference proteome</keyword>
<evidence type="ECO:0000256" key="14">
    <source>
        <dbReference type="ARBA" id="ARBA00044770"/>
    </source>
</evidence>
<dbReference type="RefSeq" id="WP_019130554.1">
    <property type="nucleotide sequence ID" value="NZ_AP019735.1"/>
</dbReference>
<dbReference type="OrthoDB" id="9812661at2"/>
<evidence type="ECO:0000256" key="13">
    <source>
        <dbReference type="ARBA" id="ARBA00041418"/>
    </source>
</evidence>
<dbReference type="GO" id="GO:0008360">
    <property type="term" value="P:regulation of cell shape"/>
    <property type="evidence" value="ECO:0007669"/>
    <property type="project" value="UniProtKB-KW"/>
</dbReference>
<protein>
    <recommendedName>
        <fullName evidence="12">Probable peptidoglycan glycosyltransferase FtsW</fullName>
        <ecNumber evidence="14">2.4.99.28</ecNumber>
    </recommendedName>
    <alternativeName>
        <fullName evidence="13">Cell division protein FtsW</fullName>
    </alternativeName>
    <alternativeName>
        <fullName evidence="10">Cell wall polymerase</fullName>
    </alternativeName>
    <alternativeName>
        <fullName evidence="9">Peptidoglycan polymerase</fullName>
    </alternativeName>
</protein>
<evidence type="ECO:0000256" key="3">
    <source>
        <dbReference type="ARBA" id="ARBA00022679"/>
    </source>
</evidence>
<comment type="catalytic activity">
    <reaction evidence="15">
        <text>[GlcNAc-(1-&gt;4)-Mur2Ac(oyl-L-Ala-gamma-D-Glu-L-Lys-D-Ala-D-Ala)](n)-di-trans,octa-cis-undecaprenyl diphosphate + beta-D-GlcNAc-(1-&gt;4)-Mur2Ac(oyl-L-Ala-gamma-D-Glu-L-Lys-D-Ala-D-Ala)-di-trans,octa-cis-undecaprenyl diphosphate = [GlcNAc-(1-&gt;4)-Mur2Ac(oyl-L-Ala-gamma-D-Glu-L-Lys-D-Ala-D-Ala)](n+1)-di-trans,octa-cis-undecaprenyl diphosphate + di-trans,octa-cis-undecaprenyl diphosphate + H(+)</text>
        <dbReference type="Rhea" id="RHEA:23708"/>
        <dbReference type="Rhea" id="RHEA-COMP:9602"/>
        <dbReference type="Rhea" id="RHEA-COMP:9603"/>
        <dbReference type="ChEBI" id="CHEBI:15378"/>
        <dbReference type="ChEBI" id="CHEBI:58405"/>
        <dbReference type="ChEBI" id="CHEBI:60033"/>
        <dbReference type="ChEBI" id="CHEBI:78435"/>
        <dbReference type="EC" id="2.4.99.28"/>
    </reaction>
</comment>
<keyword evidence="2" id="KW-0328">Glycosyltransferase</keyword>
<evidence type="ECO:0000256" key="6">
    <source>
        <dbReference type="ARBA" id="ARBA00022984"/>
    </source>
</evidence>
<organism evidence="16 17">
    <name type="scientific">Alistipes communis</name>
    <dbReference type="NCBI Taxonomy" id="2585118"/>
    <lineage>
        <taxon>Bacteria</taxon>
        <taxon>Pseudomonadati</taxon>
        <taxon>Bacteroidota</taxon>
        <taxon>Bacteroidia</taxon>
        <taxon>Bacteroidales</taxon>
        <taxon>Rikenellaceae</taxon>
        <taxon>Alistipes</taxon>
    </lineage>
</organism>
<dbReference type="GO" id="GO:0008955">
    <property type="term" value="F:peptidoglycan glycosyltransferase activity"/>
    <property type="evidence" value="ECO:0007669"/>
    <property type="project" value="UniProtKB-EC"/>
</dbReference>
<reference evidence="17" key="1">
    <citation type="submission" date="2019-06" db="EMBL/GenBank/DDBJ databases">
        <title>Alistipes onderdonkii subsp. vulgaris subsp. nov., Alistipes dispar sp. nov. and Alistipes communis sp. nov., isolated from human faeces, and creation of Alistipes onderdonkii subsp. onderdonkii subsp. nov.</title>
        <authorList>
            <person name="Sakamoto M."/>
            <person name="Ikeyama N."/>
            <person name="Ogata Y."/>
            <person name="Suda W."/>
            <person name="Iino T."/>
            <person name="Hattori M."/>
            <person name="Ohkuma M."/>
        </authorList>
    </citation>
    <scope>NUCLEOTIDE SEQUENCE [LARGE SCALE GENOMIC DNA]</scope>
    <source>
        <strain evidence="17">5CBH24</strain>
    </source>
</reference>
<evidence type="ECO:0000256" key="11">
    <source>
        <dbReference type="ARBA" id="ARBA00038053"/>
    </source>
</evidence>
<dbReference type="EC" id="2.4.99.28" evidence="14"/>
<name>A0A4Y1WSE7_9BACT</name>
<evidence type="ECO:0000256" key="15">
    <source>
        <dbReference type="ARBA" id="ARBA00049902"/>
    </source>
</evidence>
<keyword evidence="4" id="KW-0812">Transmembrane</keyword>
<keyword evidence="3" id="KW-0808">Transferase</keyword>
<dbReference type="GO" id="GO:0051301">
    <property type="term" value="P:cell division"/>
    <property type="evidence" value="ECO:0007669"/>
    <property type="project" value="InterPro"/>
</dbReference>
<comment type="similarity">
    <text evidence="11">Belongs to the SEDS family. FtsW subfamily.</text>
</comment>
<evidence type="ECO:0000256" key="12">
    <source>
        <dbReference type="ARBA" id="ARBA00041185"/>
    </source>
</evidence>
<sequence length="427" mass="46831">MKETRSSETASSAPQSGLRALVGSVFTGDRVLWIIIAALAVISVLVVYSSTAKMAYDAHTARSTAHFLRQQVGILILCVPIIVIVHKINCRVYNRLAQPVYVLSLLLTLAVYFIGATTNGAARWIPVAGFQFQPSEALKVATILLLARRLSSCQSKIDRIRIVPSLNPFRWGRPAQRKIWREGTRPILLPVVLSCAVIFPAHTSSAMLVFLTSLVMMLIGRVRVSELVRLVGLACAALLLAGLLNLGRSETAGGRVSTWIDLWTSSQTEKPIDRLTDTERSMIAIHNGGLLGEGAGQSAMRVEMIHPESDYAYAFFVEEYGIILAGILLMLYLWIFFRAREIFVRCGTAFPGLLVLGLALMITCQALLHVMVTVNLMPETGQTLPLISRGGSSVLFTVIALGMILSVSRQNDEHSHDTPRSESIYEK</sequence>
<dbReference type="PANTHER" id="PTHR30474">
    <property type="entry name" value="CELL CYCLE PROTEIN"/>
    <property type="match status" value="1"/>
</dbReference>
<accession>A0A4Y1WSE7</accession>
<dbReference type="GeneID" id="78342034"/>
<evidence type="ECO:0000256" key="8">
    <source>
        <dbReference type="ARBA" id="ARBA00023136"/>
    </source>
</evidence>
<keyword evidence="7" id="KW-1133">Transmembrane helix</keyword>
<gene>
    <name evidence="16" type="ORF">A5CBH24_13140</name>
</gene>
<evidence type="ECO:0000256" key="4">
    <source>
        <dbReference type="ARBA" id="ARBA00022692"/>
    </source>
</evidence>
<dbReference type="Proteomes" id="UP000318946">
    <property type="component" value="Chromosome"/>
</dbReference>
<evidence type="ECO:0000256" key="5">
    <source>
        <dbReference type="ARBA" id="ARBA00022960"/>
    </source>
</evidence>
<evidence type="ECO:0000313" key="16">
    <source>
        <dbReference type="EMBL" id="BBL04001.1"/>
    </source>
</evidence>
<dbReference type="GO" id="GO:0015648">
    <property type="term" value="F:lipid-linked peptidoglycan transporter activity"/>
    <property type="evidence" value="ECO:0007669"/>
    <property type="project" value="TreeGrafter"/>
</dbReference>
<dbReference type="GO" id="GO:0009252">
    <property type="term" value="P:peptidoglycan biosynthetic process"/>
    <property type="evidence" value="ECO:0007669"/>
    <property type="project" value="UniProtKB-KW"/>
</dbReference>
<evidence type="ECO:0000313" key="17">
    <source>
        <dbReference type="Proteomes" id="UP000318946"/>
    </source>
</evidence>
<keyword evidence="8" id="KW-0472">Membrane</keyword>
<dbReference type="GO" id="GO:0005886">
    <property type="term" value="C:plasma membrane"/>
    <property type="evidence" value="ECO:0007669"/>
    <property type="project" value="TreeGrafter"/>
</dbReference>
<evidence type="ECO:0000256" key="7">
    <source>
        <dbReference type="ARBA" id="ARBA00022989"/>
    </source>
</evidence>
<dbReference type="Pfam" id="PF01098">
    <property type="entry name" value="FTSW_RODA_SPOVE"/>
    <property type="match status" value="1"/>
</dbReference>
<evidence type="ECO:0000256" key="2">
    <source>
        <dbReference type="ARBA" id="ARBA00022676"/>
    </source>
</evidence>
<dbReference type="EMBL" id="AP019735">
    <property type="protein sequence ID" value="BBL04001.1"/>
    <property type="molecule type" value="Genomic_DNA"/>
</dbReference>
<dbReference type="KEGG" id="acou:A5CBH24_13140"/>
<dbReference type="PANTHER" id="PTHR30474:SF2">
    <property type="entry name" value="PEPTIDOGLYCAN GLYCOSYLTRANSFERASE FTSW-RELATED"/>
    <property type="match status" value="1"/>
</dbReference>
<dbReference type="AlphaFoldDB" id="A0A4Y1WSE7"/>
<dbReference type="InterPro" id="IPR001182">
    <property type="entry name" value="FtsW/RodA"/>
</dbReference>
<accession>A0A4Y1XKD2</accession>
<evidence type="ECO:0000256" key="1">
    <source>
        <dbReference type="ARBA" id="ARBA00004141"/>
    </source>
</evidence>
<proteinExistence type="inferred from homology"/>
<dbReference type="GO" id="GO:0032153">
    <property type="term" value="C:cell division site"/>
    <property type="evidence" value="ECO:0007669"/>
    <property type="project" value="TreeGrafter"/>
</dbReference>
<comment type="subcellular location">
    <subcellularLocation>
        <location evidence="1">Membrane</location>
        <topology evidence="1">Multi-pass membrane protein</topology>
    </subcellularLocation>
</comment>
<keyword evidence="6" id="KW-0573">Peptidoglycan synthesis</keyword>
<evidence type="ECO:0000256" key="9">
    <source>
        <dbReference type="ARBA" id="ARBA00032370"/>
    </source>
</evidence>
<keyword evidence="5" id="KW-0133">Cell shape</keyword>